<dbReference type="Proteomes" id="UP000192578">
    <property type="component" value="Unassembled WGS sequence"/>
</dbReference>
<keyword evidence="2" id="KW-0963">Cytoplasm</keyword>
<dbReference type="InterPro" id="IPR032675">
    <property type="entry name" value="LRR_dom_sf"/>
</dbReference>
<evidence type="ECO:0000256" key="3">
    <source>
        <dbReference type="ARBA" id="ARBA00022614"/>
    </source>
</evidence>
<protein>
    <submittedName>
        <fullName evidence="5">Uncharacterized protein</fullName>
    </submittedName>
</protein>
<dbReference type="GO" id="GO:0005737">
    <property type="term" value="C:cytoplasm"/>
    <property type="evidence" value="ECO:0007669"/>
    <property type="project" value="UniProtKB-SubCell"/>
</dbReference>
<keyword evidence="6" id="KW-1185">Reference proteome</keyword>
<evidence type="ECO:0000256" key="4">
    <source>
        <dbReference type="ARBA" id="ARBA00022737"/>
    </source>
</evidence>
<dbReference type="InterPro" id="IPR003591">
    <property type="entry name" value="Leu-rich_rpt_typical-subtyp"/>
</dbReference>
<evidence type="ECO:0000256" key="1">
    <source>
        <dbReference type="ARBA" id="ARBA00004496"/>
    </source>
</evidence>
<dbReference type="EMBL" id="MTYJ01000213">
    <property type="protein sequence ID" value="OWA51053.1"/>
    <property type="molecule type" value="Genomic_DNA"/>
</dbReference>
<sequence length="499" mass="57138">MHPIGRTWRPQFSDAKQPDVPLSCHFIQNLYRCEDLSRIIRLDVRDQHLVPPNGDYVSLNGDHFSPNRDYVPPNDDYVPPNGDNEVMALRSSLSNLTDIAGGNNRLMLETFTEFPRLKQLELQNNFLASVPPLFAQHFQLLEGLDLSANNLNEKCIEPLSQLRCLKALNLAYNQITALHILDTKAGFKVLQRFNLSGNRLTSRGLGNLSRLPALTELNLSRNRIKRIKSLTADQDPVKRLCFLDLSYNRISDGHLLAKLRSLRLLCLAGTKMSKHQQDRVTHVFRTTPCRVLWAETPGLSSNLCGKLAGQNLIDRAANQTEEPPPAPKAKSPARLCEGTKGFSEDEMSEFLAGWQKLPRPMDLQHCYAVLNDLQSGSRFSVTGLAPRRIVVKFPVAQTKRHNKTFWDALEDCREKFERSWMRKDRLNSAIPLDLTTNQRKSMTRPQIVKHQLKRYNLEKAMEQVLQIDATVFRELLMYRKRIQDNREVILDLEDVLEDV</sequence>
<organism evidence="5 6">
    <name type="scientific">Hypsibius exemplaris</name>
    <name type="common">Freshwater tardigrade</name>
    <dbReference type="NCBI Taxonomy" id="2072580"/>
    <lineage>
        <taxon>Eukaryota</taxon>
        <taxon>Metazoa</taxon>
        <taxon>Ecdysozoa</taxon>
        <taxon>Tardigrada</taxon>
        <taxon>Eutardigrada</taxon>
        <taxon>Parachela</taxon>
        <taxon>Hypsibioidea</taxon>
        <taxon>Hypsibiidae</taxon>
        <taxon>Hypsibius</taxon>
    </lineage>
</organism>
<comment type="caution">
    <text evidence="5">The sequence shown here is derived from an EMBL/GenBank/DDBJ whole genome shotgun (WGS) entry which is preliminary data.</text>
</comment>
<dbReference type="PANTHER" id="PTHR22710:SF2">
    <property type="entry name" value="X-RAY RADIATION RESISTANCE-ASSOCIATED PROTEIN 1"/>
    <property type="match status" value="1"/>
</dbReference>
<keyword evidence="4" id="KW-0677">Repeat</keyword>
<comment type="subcellular location">
    <subcellularLocation>
        <location evidence="1">Cytoplasm</location>
    </subcellularLocation>
</comment>
<dbReference type="InterPro" id="IPR001611">
    <property type="entry name" value="Leu-rich_rpt"/>
</dbReference>
<keyword evidence="3" id="KW-0433">Leucine-rich repeat</keyword>
<dbReference type="PROSITE" id="PS51450">
    <property type="entry name" value="LRR"/>
    <property type="match status" value="2"/>
</dbReference>
<dbReference type="Pfam" id="PF13855">
    <property type="entry name" value="LRR_8"/>
    <property type="match status" value="1"/>
</dbReference>
<proteinExistence type="predicted"/>
<dbReference type="GO" id="GO:0005634">
    <property type="term" value="C:nucleus"/>
    <property type="evidence" value="ECO:0007669"/>
    <property type="project" value="TreeGrafter"/>
</dbReference>
<dbReference type="Gene3D" id="3.80.10.10">
    <property type="entry name" value="Ribonuclease Inhibitor"/>
    <property type="match status" value="2"/>
</dbReference>
<dbReference type="AlphaFoldDB" id="A0A9X6NE78"/>
<dbReference type="OrthoDB" id="643377at2759"/>
<dbReference type="PANTHER" id="PTHR22710">
    <property type="entry name" value="X-RAY RADIATION RESISTANCE ASSOCIATED PROTEIN 1 XRRA1"/>
    <property type="match status" value="1"/>
</dbReference>
<reference evidence="6" key="1">
    <citation type="submission" date="2017-01" db="EMBL/GenBank/DDBJ databases">
        <title>Comparative genomics of anhydrobiosis in the tardigrade Hypsibius dujardini.</title>
        <authorList>
            <person name="Yoshida Y."/>
            <person name="Koutsovoulos G."/>
            <person name="Laetsch D."/>
            <person name="Stevens L."/>
            <person name="Kumar S."/>
            <person name="Horikawa D."/>
            <person name="Ishino K."/>
            <person name="Komine S."/>
            <person name="Tomita M."/>
            <person name="Blaxter M."/>
            <person name="Arakawa K."/>
        </authorList>
    </citation>
    <scope>NUCLEOTIDE SEQUENCE [LARGE SCALE GENOMIC DNA]</scope>
    <source>
        <strain evidence="6">Z151</strain>
    </source>
</reference>
<dbReference type="SUPFAM" id="SSF52058">
    <property type="entry name" value="L domain-like"/>
    <property type="match status" value="1"/>
</dbReference>
<gene>
    <name evidence="5" type="ORF">BV898_15555</name>
</gene>
<name>A0A9X6NE78_HYPEX</name>
<dbReference type="SMART" id="SM00369">
    <property type="entry name" value="LRR_TYP"/>
    <property type="match status" value="3"/>
</dbReference>
<evidence type="ECO:0000313" key="5">
    <source>
        <dbReference type="EMBL" id="OWA51053.1"/>
    </source>
</evidence>
<accession>A0A9X6NE78</accession>
<evidence type="ECO:0000256" key="2">
    <source>
        <dbReference type="ARBA" id="ARBA00022490"/>
    </source>
</evidence>
<evidence type="ECO:0000313" key="6">
    <source>
        <dbReference type="Proteomes" id="UP000192578"/>
    </source>
</evidence>